<dbReference type="PANTHER" id="PTHR40446">
    <property type="entry name" value="N-ACETYLGLUCOSAMINE-1-PHOSPHODIESTER ALPHA-N-ACETYLGLUCOSAMINIDASE"/>
    <property type="match status" value="1"/>
</dbReference>
<comment type="caution">
    <text evidence="3">The sequence shown here is derived from an EMBL/GenBank/DDBJ whole genome shotgun (WGS) entry which is preliminary data.</text>
</comment>
<feature type="chain" id="PRO_5040931232" evidence="1">
    <location>
        <begin position="23"/>
        <end position="1209"/>
    </location>
</feature>
<keyword evidence="3" id="KW-0378">Hydrolase</keyword>
<reference evidence="3" key="1">
    <citation type="submission" date="2022-10" db="EMBL/GenBank/DDBJ databases">
        <title>The WGS of Solirubrobacter phytolaccae KCTC 29190.</title>
        <authorList>
            <person name="Jiang Z."/>
        </authorList>
    </citation>
    <scope>NUCLEOTIDE SEQUENCE</scope>
    <source>
        <strain evidence="3">KCTC 29190</strain>
    </source>
</reference>
<keyword evidence="3" id="KW-0326">Glycosidase</keyword>
<dbReference type="EMBL" id="JAPDDP010000079">
    <property type="protein sequence ID" value="MDA0184546.1"/>
    <property type="molecule type" value="Genomic_DNA"/>
</dbReference>
<dbReference type="InterPro" id="IPR029052">
    <property type="entry name" value="Metallo-depent_PP-like"/>
</dbReference>
<feature type="signal peptide" evidence="1">
    <location>
        <begin position="1"/>
        <end position="22"/>
    </location>
</feature>
<evidence type="ECO:0000313" key="4">
    <source>
        <dbReference type="Proteomes" id="UP001147653"/>
    </source>
</evidence>
<sequence>MLKRTLSLAAVLTVLAPSLASADNLALIDKTEPLGPGITLRHLKTVEADGWYDHQILEIDLGNPVVKSDSLWTGSIAGGGPVSGMVNKAGAVAGVNGDYFDIDFSNAPLSGQIMGGTLLKGTERNNPDKHVGVSKDGIAQLVDMALEASATFKGATHKVLTLNSPNRTGVPANTMQAFTSAWGTYSRARALPNATDVAEVLVVDNKVVSVNATGIGSGAIPANGFVLVGNDTAADAIRTLTPGDDATLTYGLKNELSRNLQFSIGGRQILVQNGVARPDSELEAVVNPRTAIGFKNGGRTLLLVTADGRQAPVLGVSLRQLARTFVELGAETALNLDGGGSTTMVARALGDETALVRNSPSDGRERNDPNGVGVFVAPGSGKPEALVLTPEEPRVFPGLHRTLQVKAIDDHQTPVAVGDVGWLGATNGRVTAPEDAANTILKVRAGSGMAAGEADVQVLGKLNSMELSTTRLTFADATSAAQTLKVVGRDAQGYSAPIEPADFELEYDATVIKVEPVGDGLKVTPLKGGGTTLIAKAAGLEARVAVTTGIATTTVHTFDNADELSRWTPLGTDVSAQTLSMQDGKLKLTYKAKRNQGITLKAAAPRINLPGQPLRVRVRLWSEQALRYAAISYVDSAGTTTSPLADNVKPGWNSYTWAIPATTKFPIRLTAVQVIETTTNLQKDGSVIFDKIEFDASVEVDSPPLPALVEDPLFSADGSATGDWSFATLSDLEPASPQAGIAAVQHARAADPDLIVLNGDIADRATLQQGGCDLIPAGGAPDDNPQTTPCYYVPGDRESAAIEAWKVEFGTPYRTFDHKGTRFVLLNSALGSLRGSGWAQLPMLDAALKSAATDGSIDNVLVFAHHPTNDPGELHTSQLAERTEVELIEKLLTDFRETSDKGVAMVGAHAQIANVARKEGVPYVVLPSSGKAPAGTPDRGGFTGWMKWTVDRSEKASQQWLTGDVRAFAQSATLQAPGAVRIGDTAQLEGTIVQPTGVLSGSRVVPLRYPMSVRWSGSDNLAIGTDVAAAKATGKAAILDPRTRKFTALKSGEVTVTVTVDSLREYTGAESLAPITTSKVIQTQVGHVGQDTIVGGGVAATLALALGTAPTFGTFVPGVTREYDTTTTATVTSSAGDAALTVSDPGFLANGTFTLTKPLQVSGLPKAYAGPVVNDVTTIGFKQAIDRNDGLRAGVYSKTLTFTLSTTQP</sequence>
<dbReference type="InterPro" id="IPR018711">
    <property type="entry name" value="NAGPA"/>
</dbReference>
<feature type="domain" description="Phosphodiester glycosidase" evidence="2">
    <location>
        <begin position="200"/>
        <end position="375"/>
    </location>
</feature>
<dbReference type="Gene3D" id="3.60.21.10">
    <property type="match status" value="1"/>
</dbReference>
<dbReference type="AlphaFoldDB" id="A0A9X3NED0"/>
<dbReference type="RefSeq" id="WP_270029001.1">
    <property type="nucleotide sequence ID" value="NZ_JAPDDP010000079.1"/>
</dbReference>
<protein>
    <submittedName>
        <fullName evidence="3">Phosphodiester glycosidase family protein</fullName>
    </submittedName>
</protein>
<dbReference type="GO" id="GO:0016798">
    <property type="term" value="F:hydrolase activity, acting on glycosyl bonds"/>
    <property type="evidence" value="ECO:0007669"/>
    <property type="project" value="UniProtKB-KW"/>
</dbReference>
<dbReference type="Pfam" id="PF09992">
    <property type="entry name" value="NAGPA"/>
    <property type="match status" value="1"/>
</dbReference>
<gene>
    <name evidence="3" type="ORF">OJ997_29860</name>
</gene>
<organism evidence="3 4">
    <name type="scientific">Solirubrobacter phytolaccae</name>
    <dbReference type="NCBI Taxonomy" id="1404360"/>
    <lineage>
        <taxon>Bacteria</taxon>
        <taxon>Bacillati</taxon>
        <taxon>Actinomycetota</taxon>
        <taxon>Thermoleophilia</taxon>
        <taxon>Solirubrobacterales</taxon>
        <taxon>Solirubrobacteraceae</taxon>
        <taxon>Solirubrobacter</taxon>
    </lineage>
</organism>
<dbReference type="PANTHER" id="PTHR40446:SF2">
    <property type="entry name" value="N-ACETYLGLUCOSAMINE-1-PHOSPHODIESTER ALPHA-N-ACETYLGLUCOSAMINIDASE"/>
    <property type="match status" value="1"/>
</dbReference>
<dbReference type="Proteomes" id="UP001147653">
    <property type="component" value="Unassembled WGS sequence"/>
</dbReference>
<accession>A0A9X3NED0</accession>
<keyword evidence="4" id="KW-1185">Reference proteome</keyword>
<dbReference type="SUPFAM" id="SSF56300">
    <property type="entry name" value="Metallo-dependent phosphatases"/>
    <property type="match status" value="1"/>
</dbReference>
<evidence type="ECO:0000259" key="2">
    <source>
        <dbReference type="Pfam" id="PF09992"/>
    </source>
</evidence>
<evidence type="ECO:0000256" key="1">
    <source>
        <dbReference type="SAM" id="SignalP"/>
    </source>
</evidence>
<name>A0A9X3NED0_9ACTN</name>
<keyword evidence="1" id="KW-0732">Signal</keyword>
<proteinExistence type="predicted"/>
<evidence type="ECO:0000313" key="3">
    <source>
        <dbReference type="EMBL" id="MDA0184546.1"/>
    </source>
</evidence>